<evidence type="ECO:0000256" key="3">
    <source>
        <dbReference type="ARBA" id="ARBA00022840"/>
    </source>
</evidence>
<dbReference type="PANTHER" id="PTHR10695:SF46">
    <property type="entry name" value="BIFUNCTIONAL COENZYME A SYNTHASE-RELATED"/>
    <property type="match status" value="1"/>
</dbReference>
<dbReference type="GO" id="GO:0004140">
    <property type="term" value="F:dephospho-CoA kinase activity"/>
    <property type="evidence" value="ECO:0007669"/>
    <property type="project" value="UniProtKB-EC"/>
</dbReference>
<dbReference type="CDD" id="cd02022">
    <property type="entry name" value="DPCK"/>
    <property type="match status" value="1"/>
</dbReference>
<name>A0ABU7G8A8_9ALTE</name>
<dbReference type="EC" id="2.7.1.24" evidence="5 6"/>
<reference evidence="8" key="1">
    <citation type="submission" date="2023-07" db="EMBL/GenBank/DDBJ databases">
        <title>Draft genome sequence of Agarivorans aestuarii strain ZMCS4, a CAZymes producing bacteria isolated from the marine brown algae Clodostephus spongiosus.</title>
        <authorList>
            <person name="Lorente B."/>
            <person name="Cabral C."/>
            <person name="Frias J."/>
            <person name="Faria J."/>
            <person name="Toubarro D."/>
        </authorList>
    </citation>
    <scope>NUCLEOTIDE SEQUENCE [LARGE SCALE GENOMIC DNA]</scope>
    <source>
        <strain evidence="8">ZMCS4</strain>
    </source>
</reference>
<keyword evidence="8" id="KW-1185">Reference proteome</keyword>
<evidence type="ECO:0000313" key="8">
    <source>
        <dbReference type="Proteomes" id="UP001310248"/>
    </source>
</evidence>
<dbReference type="Pfam" id="PF01121">
    <property type="entry name" value="CoaE"/>
    <property type="match status" value="1"/>
</dbReference>
<evidence type="ECO:0000256" key="2">
    <source>
        <dbReference type="ARBA" id="ARBA00022741"/>
    </source>
</evidence>
<dbReference type="Gene3D" id="3.40.50.300">
    <property type="entry name" value="P-loop containing nucleotide triphosphate hydrolases"/>
    <property type="match status" value="1"/>
</dbReference>
<dbReference type="EMBL" id="JAYDYW010000013">
    <property type="protein sequence ID" value="MEE1675476.1"/>
    <property type="molecule type" value="Genomic_DNA"/>
</dbReference>
<keyword evidence="3 5" id="KW-0067">ATP-binding</keyword>
<keyword evidence="5" id="KW-0963">Cytoplasm</keyword>
<comment type="subcellular location">
    <subcellularLocation>
        <location evidence="5">Cytoplasm</location>
    </subcellularLocation>
</comment>
<dbReference type="Proteomes" id="UP001310248">
    <property type="component" value="Unassembled WGS sequence"/>
</dbReference>
<comment type="function">
    <text evidence="5">Catalyzes the phosphorylation of the 3'-hydroxyl group of dephosphocoenzyme A to form coenzyme A.</text>
</comment>
<gene>
    <name evidence="5 7" type="primary">coaE</name>
    <name evidence="7" type="ORF">SNR37_000802</name>
</gene>
<dbReference type="NCBIfam" id="TIGR00152">
    <property type="entry name" value="dephospho-CoA kinase"/>
    <property type="match status" value="1"/>
</dbReference>
<dbReference type="SUPFAM" id="SSF52540">
    <property type="entry name" value="P-loop containing nucleoside triphosphate hydrolases"/>
    <property type="match status" value="1"/>
</dbReference>
<keyword evidence="2 5" id="KW-0547">Nucleotide-binding</keyword>
<evidence type="ECO:0000256" key="4">
    <source>
        <dbReference type="ARBA" id="ARBA00022993"/>
    </source>
</evidence>
<evidence type="ECO:0000256" key="6">
    <source>
        <dbReference type="NCBIfam" id="TIGR00152"/>
    </source>
</evidence>
<dbReference type="HAMAP" id="MF_00376">
    <property type="entry name" value="Dephospho_CoA_kinase"/>
    <property type="match status" value="1"/>
</dbReference>
<comment type="similarity">
    <text evidence="1 5">Belongs to the CoaE family.</text>
</comment>
<dbReference type="PANTHER" id="PTHR10695">
    <property type="entry name" value="DEPHOSPHO-COA KINASE-RELATED"/>
    <property type="match status" value="1"/>
</dbReference>
<dbReference type="PROSITE" id="PS51219">
    <property type="entry name" value="DPCK"/>
    <property type="match status" value="1"/>
</dbReference>
<comment type="pathway">
    <text evidence="5">Cofactor biosynthesis; coenzyme A biosynthesis; CoA from (R)-pantothenate: step 5/5.</text>
</comment>
<proteinExistence type="inferred from homology"/>
<evidence type="ECO:0000313" key="7">
    <source>
        <dbReference type="EMBL" id="MEE1675476.1"/>
    </source>
</evidence>
<dbReference type="RefSeq" id="WP_329776358.1">
    <property type="nucleotide sequence ID" value="NZ_JAYDYW010000013.1"/>
</dbReference>
<keyword evidence="5 7" id="KW-0808">Transferase</keyword>
<sequence length="200" mass="22466">MIVGLTGGIASGKSQVSQLFEEFGIEIVDADIVARQVVEPNQPALAKISEHFGKTILLADGSLNRSKLREIVFAQRHQKEWLNALLHPLIRQEMLRQLEQAKGAYKILVAPLLLENKLNQLVDRVLVIDTPIDIQLSRTMARDGVDKQQAQQIVDAQMSRKLKLQAADDVIENNSDLNSLKRKVADLHQFYLDITKSHDS</sequence>
<dbReference type="InterPro" id="IPR027417">
    <property type="entry name" value="P-loop_NTPase"/>
</dbReference>
<comment type="catalytic activity">
    <reaction evidence="5">
        <text>3'-dephospho-CoA + ATP = ADP + CoA + H(+)</text>
        <dbReference type="Rhea" id="RHEA:18245"/>
        <dbReference type="ChEBI" id="CHEBI:15378"/>
        <dbReference type="ChEBI" id="CHEBI:30616"/>
        <dbReference type="ChEBI" id="CHEBI:57287"/>
        <dbReference type="ChEBI" id="CHEBI:57328"/>
        <dbReference type="ChEBI" id="CHEBI:456216"/>
        <dbReference type="EC" id="2.7.1.24"/>
    </reaction>
</comment>
<reference evidence="7 8" key="2">
    <citation type="submission" date="2023-12" db="EMBL/GenBank/DDBJ databases">
        <authorList>
            <consortium name="Cladostephus spongiosus"/>
            <person name="Lorente B."/>
            <person name="Cabral C."/>
            <person name="Frias J."/>
            <person name="Faria J."/>
            <person name="Toubarro D."/>
        </authorList>
    </citation>
    <scope>NUCLEOTIDE SEQUENCE [LARGE SCALE GENOMIC DNA]</scope>
    <source>
        <strain evidence="7 8">ZMCS4</strain>
    </source>
</reference>
<organism evidence="7 8">
    <name type="scientific">Agarivorans aestuarii</name>
    <dbReference type="NCBI Taxonomy" id="1563703"/>
    <lineage>
        <taxon>Bacteria</taxon>
        <taxon>Pseudomonadati</taxon>
        <taxon>Pseudomonadota</taxon>
        <taxon>Gammaproteobacteria</taxon>
        <taxon>Alteromonadales</taxon>
        <taxon>Alteromonadaceae</taxon>
        <taxon>Agarivorans</taxon>
    </lineage>
</organism>
<comment type="caution">
    <text evidence="7">The sequence shown here is derived from an EMBL/GenBank/DDBJ whole genome shotgun (WGS) entry which is preliminary data.</text>
</comment>
<protein>
    <recommendedName>
        <fullName evidence="5 6">Dephospho-CoA kinase</fullName>
        <ecNumber evidence="5 6">2.7.1.24</ecNumber>
    </recommendedName>
    <alternativeName>
        <fullName evidence="5">Dephosphocoenzyme A kinase</fullName>
    </alternativeName>
</protein>
<feature type="binding site" evidence="5">
    <location>
        <begin position="10"/>
        <end position="15"/>
    </location>
    <ligand>
        <name>ATP</name>
        <dbReference type="ChEBI" id="CHEBI:30616"/>
    </ligand>
</feature>
<evidence type="ECO:0000256" key="1">
    <source>
        <dbReference type="ARBA" id="ARBA00009018"/>
    </source>
</evidence>
<evidence type="ECO:0000256" key="5">
    <source>
        <dbReference type="HAMAP-Rule" id="MF_00376"/>
    </source>
</evidence>
<dbReference type="InterPro" id="IPR001977">
    <property type="entry name" value="Depp_CoAkinase"/>
</dbReference>
<keyword evidence="4 5" id="KW-0173">Coenzyme A biosynthesis</keyword>
<keyword evidence="5 7" id="KW-0418">Kinase</keyword>
<accession>A0ABU7G8A8</accession>